<dbReference type="EMBL" id="BONF01000034">
    <property type="protein sequence ID" value="GIF84233.1"/>
    <property type="molecule type" value="Genomic_DNA"/>
</dbReference>
<evidence type="ECO:0000256" key="3">
    <source>
        <dbReference type="ARBA" id="ARBA00022670"/>
    </source>
</evidence>
<dbReference type="PANTHER" id="PTHR43330:SF27">
    <property type="entry name" value="METHIONINE AMINOPEPTIDASE"/>
    <property type="match status" value="1"/>
</dbReference>
<feature type="binding site" evidence="6">
    <location>
        <position position="111"/>
    </location>
    <ligand>
        <name>a divalent metal cation</name>
        <dbReference type="ChEBI" id="CHEBI:60240"/>
        <label>2</label>
        <note>catalytic</note>
    </ligand>
</feature>
<comment type="subunit">
    <text evidence="6">Monomer.</text>
</comment>
<evidence type="ECO:0000256" key="4">
    <source>
        <dbReference type="ARBA" id="ARBA00022723"/>
    </source>
</evidence>
<feature type="binding site" evidence="6">
    <location>
        <position position="83"/>
    </location>
    <ligand>
        <name>substrate</name>
    </ligand>
</feature>
<dbReference type="GO" id="GO:0004239">
    <property type="term" value="F:initiator methionyl aminopeptidase activity"/>
    <property type="evidence" value="ECO:0007669"/>
    <property type="project" value="UniProtKB-UniRule"/>
</dbReference>
<comment type="catalytic activity">
    <reaction evidence="6 7">
        <text>Release of N-terminal amino acids, preferentially methionine, from peptides and arylamides.</text>
        <dbReference type="EC" id="3.4.11.18"/>
    </reaction>
</comment>
<dbReference type="Gene3D" id="3.90.230.10">
    <property type="entry name" value="Creatinase/methionine aminopeptidase superfamily"/>
    <property type="match status" value="1"/>
</dbReference>
<evidence type="ECO:0000259" key="8">
    <source>
        <dbReference type="Pfam" id="PF00557"/>
    </source>
</evidence>
<keyword evidence="3 6" id="KW-0645">Protease</keyword>
<evidence type="ECO:0000256" key="1">
    <source>
        <dbReference type="ARBA" id="ARBA00002521"/>
    </source>
</evidence>
<feature type="binding site" evidence="6">
    <location>
        <position position="239"/>
    </location>
    <ligand>
        <name>a divalent metal cation</name>
        <dbReference type="ChEBI" id="CHEBI:60240"/>
        <label>2</label>
        <note>catalytic</note>
    </ligand>
</feature>
<keyword evidence="2 6" id="KW-0031">Aminopeptidase</keyword>
<dbReference type="InterPro" id="IPR000994">
    <property type="entry name" value="Pept_M24"/>
</dbReference>
<dbReference type="RefSeq" id="WP_203752208.1">
    <property type="nucleotide sequence ID" value="NZ_BONF01000034.1"/>
</dbReference>
<feature type="binding site" evidence="6">
    <location>
        <position position="174"/>
    </location>
    <ligand>
        <name>a divalent metal cation</name>
        <dbReference type="ChEBI" id="CHEBI:60240"/>
        <label>2</label>
        <note>catalytic</note>
    </ligand>
</feature>
<comment type="caution">
    <text evidence="9">The sequence shown here is derived from an EMBL/GenBank/DDBJ whole genome shotgun (WGS) entry which is preliminary data.</text>
</comment>
<dbReference type="InterPro" id="IPR002467">
    <property type="entry name" value="Pept_M24A_MAP1"/>
</dbReference>
<feature type="binding site" evidence="6">
    <location>
        <position position="100"/>
    </location>
    <ligand>
        <name>a divalent metal cation</name>
        <dbReference type="ChEBI" id="CHEBI:60240"/>
        <label>1</label>
    </ligand>
</feature>
<dbReference type="HAMAP" id="MF_01974">
    <property type="entry name" value="MetAP_1"/>
    <property type="match status" value="1"/>
</dbReference>
<dbReference type="GO" id="GO:0070006">
    <property type="term" value="F:metalloaminopeptidase activity"/>
    <property type="evidence" value="ECO:0007669"/>
    <property type="project" value="UniProtKB-UniRule"/>
</dbReference>
<dbReference type="GO" id="GO:0005829">
    <property type="term" value="C:cytosol"/>
    <property type="evidence" value="ECO:0007669"/>
    <property type="project" value="TreeGrafter"/>
</dbReference>
<accession>A0A8J3JP94</accession>
<feature type="domain" description="Peptidase M24" evidence="8">
    <location>
        <begin position="12"/>
        <end position="245"/>
    </location>
</feature>
<name>A0A8J3JP94_9ACTN</name>
<evidence type="ECO:0000256" key="7">
    <source>
        <dbReference type="RuleBase" id="RU003653"/>
    </source>
</evidence>
<organism evidence="9 10">
    <name type="scientific">Catellatospora bangladeshensis</name>
    <dbReference type="NCBI Taxonomy" id="310355"/>
    <lineage>
        <taxon>Bacteria</taxon>
        <taxon>Bacillati</taxon>
        <taxon>Actinomycetota</taxon>
        <taxon>Actinomycetes</taxon>
        <taxon>Micromonosporales</taxon>
        <taxon>Micromonosporaceae</taxon>
        <taxon>Catellatospora</taxon>
    </lineage>
</organism>
<comment type="cofactor">
    <cofactor evidence="6">
        <name>Co(2+)</name>
        <dbReference type="ChEBI" id="CHEBI:48828"/>
    </cofactor>
    <cofactor evidence="6">
        <name>Zn(2+)</name>
        <dbReference type="ChEBI" id="CHEBI:29105"/>
    </cofactor>
    <cofactor evidence="6">
        <name>Mn(2+)</name>
        <dbReference type="ChEBI" id="CHEBI:29035"/>
    </cofactor>
    <cofactor evidence="6">
        <name>Fe(2+)</name>
        <dbReference type="ChEBI" id="CHEBI:29033"/>
    </cofactor>
    <text evidence="6">Binds 2 divalent metal cations per subunit. Has a high-affinity and a low affinity metal-binding site. The true nature of the physiological cofactor is under debate. The enzyme is active with cobalt, zinc, manganese or divalent iron ions. Most likely, methionine aminopeptidases function as mononuclear Fe(2+)-metalloproteases under physiological conditions, and the catalytically relevant metal-binding site has been assigned to the histidine-containing high-affinity site.</text>
</comment>
<comment type="function">
    <text evidence="1 6">Removes the N-terminal methionine from nascent proteins. The N-terminal methionine is often cleaved when the second residue in the primary sequence is small and uncharged (Met-Ala-, Cys, Gly, Pro, Ser, Thr, or Val). Requires deformylation of the N(alpha)-formylated initiator methionine before it can be hydrolyzed.</text>
</comment>
<dbReference type="NCBIfam" id="TIGR00500">
    <property type="entry name" value="met_pdase_I"/>
    <property type="match status" value="1"/>
</dbReference>
<keyword evidence="5 6" id="KW-0378">Hydrolase</keyword>
<evidence type="ECO:0000313" key="10">
    <source>
        <dbReference type="Proteomes" id="UP000601223"/>
    </source>
</evidence>
<gene>
    <name evidence="9" type="primary">map_2</name>
    <name evidence="6" type="synonym">map</name>
    <name evidence="9" type="ORF">Cba03nite_55820</name>
</gene>
<reference evidence="9 10" key="1">
    <citation type="submission" date="2021-01" db="EMBL/GenBank/DDBJ databases">
        <title>Whole genome shotgun sequence of Catellatospora bangladeshensis NBRC 107357.</title>
        <authorList>
            <person name="Komaki H."/>
            <person name="Tamura T."/>
        </authorList>
    </citation>
    <scope>NUCLEOTIDE SEQUENCE [LARGE SCALE GENOMIC DNA]</scope>
    <source>
        <strain evidence="9 10">NBRC 107357</strain>
    </source>
</reference>
<dbReference type="CDD" id="cd01086">
    <property type="entry name" value="MetAP1"/>
    <property type="match status" value="1"/>
</dbReference>
<dbReference type="PANTHER" id="PTHR43330">
    <property type="entry name" value="METHIONINE AMINOPEPTIDASE"/>
    <property type="match status" value="1"/>
</dbReference>
<protein>
    <recommendedName>
        <fullName evidence="6 7">Methionine aminopeptidase</fullName>
        <shortName evidence="6">MAP</shortName>
        <shortName evidence="6">MetAP</shortName>
        <ecNumber evidence="6 7">3.4.11.18</ecNumber>
    </recommendedName>
    <alternativeName>
        <fullName evidence="6">Peptidase M</fullName>
    </alternativeName>
</protein>
<feature type="binding site" evidence="6">
    <location>
        <position position="181"/>
    </location>
    <ligand>
        <name>substrate</name>
    </ligand>
</feature>
<keyword evidence="4 6" id="KW-0479">Metal-binding</keyword>
<evidence type="ECO:0000256" key="2">
    <source>
        <dbReference type="ARBA" id="ARBA00022438"/>
    </source>
</evidence>
<dbReference type="EC" id="3.4.11.18" evidence="6 7"/>
<dbReference type="GO" id="GO:0046872">
    <property type="term" value="F:metal ion binding"/>
    <property type="evidence" value="ECO:0007669"/>
    <property type="project" value="UniProtKB-UniRule"/>
</dbReference>
<dbReference type="PRINTS" id="PR00599">
    <property type="entry name" value="MAPEPTIDASE"/>
</dbReference>
<feature type="binding site" evidence="6">
    <location>
        <position position="239"/>
    </location>
    <ligand>
        <name>a divalent metal cation</name>
        <dbReference type="ChEBI" id="CHEBI:60240"/>
        <label>1</label>
    </ligand>
</feature>
<evidence type="ECO:0000256" key="6">
    <source>
        <dbReference type="HAMAP-Rule" id="MF_01974"/>
    </source>
</evidence>
<feature type="binding site" evidence="6">
    <location>
        <position position="111"/>
    </location>
    <ligand>
        <name>a divalent metal cation</name>
        <dbReference type="ChEBI" id="CHEBI:60240"/>
        <label>1</label>
    </ligand>
</feature>
<proteinExistence type="inferred from homology"/>
<comment type="similarity">
    <text evidence="6">Belongs to the peptidase M24A family. Methionine aminopeptidase type 1 subfamily.</text>
</comment>
<dbReference type="InterPro" id="IPR036005">
    <property type="entry name" value="Creatinase/aminopeptidase-like"/>
</dbReference>
<dbReference type="Proteomes" id="UP000601223">
    <property type="component" value="Unassembled WGS sequence"/>
</dbReference>
<keyword evidence="10" id="KW-1185">Reference proteome</keyword>
<evidence type="ECO:0000256" key="5">
    <source>
        <dbReference type="ARBA" id="ARBA00022801"/>
    </source>
</evidence>
<evidence type="ECO:0000313" key="9">
    <source>
        <dbReference type="EMBL" id="GIF84233.1"/>
    </source>
</evidence>
<dbReference type="InterPro" id="IPR001714">
    <property type="entry name" value="Pept_M24_MAP"/>
</dbReference>
<dbReference type="Pfam" id="PF00557">
    <property type="entry name" value="Peptidase_M24"/>
    <property type="match status" value="1"/>
</dbReference>
<sequence length="255" mass="26145">MVILRTAAEIAAMRESGRIVARTLSAVSAAARPGVRLDELNLLAADLIAAEGAKPSFLGYHPRWAPMPYPAVVCLSVNDHIVHGIPGRHVLAEGDLLSVDCGAHLDGYHADAAVTVGVGAIDEHARALKETAERALAAGIAAAVPGNRIGDISHAVETAARAAGYGLPEGMGGHGIGTRMHEDPSVPNTGRPGRGLVLREGLVIAIEPMLVESGSDDSVTAADGWTIRTADGSRAAHAEHTIAVTTDGPVVLTTA</sequence>
<dbReference type="SUPFAM" id="SSF55920">
    <property type="entry name" value="Creatinase/aminopeptidase"/>
    <property type="match status" value="1"/>
</dbReference>
<dbReference type="GO" id="GO:0006508">
    <property type="term" value="P:proteolysis"/>
    <property type="evidence" value="ECO:0007669"/>
    <property type="project" value="UniProtKB-KW"/>
</dbReference>
<dbReference type="AlphaFoldDB" id="A0A8J3JP94"/>
<feature type="binding site" evidence="6">
    <location>
        <position position="207"/>
    </location>
    <ligand>
        <name>a divalent metal cation</name>
        <dbReference type="ChEBI" id="CHEBI:60240"/>
        <label>2</label>
        <note>catalytic</note>
    </ligand>
</feature>